<dbReference type="Gene3D" id="1.20.1250.20">
    <property type="entry name" value="MFS general substrate transporter like domains"/>
    <property type="match status" value="2"/>
</dbReference>
<dbReference type="AlphaFoldDB" id="A0A1C7MDU9"/>
<keyword evidence="11" id="KW-1185">Reference proteome</keyword>
<evidence type="ECO:0000256" key="3">
    <source>
        <dbReference type="ARBA" id="ARBA00022448"/>
    </source>
</evidence>
<keyword evidence="4 8" id="KW-0812">Transmembrane</keyword>
<evidence type="ECO:0000256" key="5">
    <source>
        <dbReference type="ARBA" id="ARBA00022989"/>
    </source>
</evidence>
<dbReference type="GO" id="GO:0022857">
    <property type="term" value="F:transmembrane transporter activity"/>
    <property type="evidence" value="ECO:0007669"/>
    <property type="project" value="InterPro"/>
</dbReference>
<dbReference type="Proteomes" id="UP000092993">
    <property type="component" value="Unassembled WGS sequence"/>
</dbReference>
<feature type="transmembrane region" description="Helical" evidence="8">
    <location>
        <begin position="371"/>
        <end position="392"/>
    </location>
</feature>
<dbReference type="GO" id="GO:0016020">
    <property type="term" value="C:membrane"/>
    <property type="evidence" value="ECO:0007669"/>
    <property type="project" value="UniProtKB-SubCell"/>
</dbReference>
<organism evidence="10 11">
    <name type="scientific">Grifola frondosa</name>
    <name type="common">Maitake</name>
    <name type="synonym">Polyporus frondosus</name>
    <dbReference type="NCBI Taxonomy" id="5627"/>
    <lineage>
        <taxon>Eukaryota</taxon>
        <taxon>Fungi</taxon>
        <taxon>Dikarya</taxon>
        <taxon>Basidiomycota</taxon>
        <taxon>Agaricomycotina</taxon>
        <taxon>Agaricomycetes</taxon>
        <taxon>Polyporales</taxon>
        <taxon>Grifolaceae</taxon>
        <taxon>Grifola</taxon>
    </lineage>
</organism>
<dbReference type="PROSITE" id="PS50850">
    <property type="entry name" value="MFS"/>
    <property type="match status" value="1"/>
</dbReference>
<dbReference type="Pfam" id="PF07690">
    <property type="entry name" value="MFS_1"/>
    <property type="match status" value="1"/>
</dbReference>
<comment type="caution">
    <text evidence="10">The sequence shown here is derived from an EMBL/GenBank/DDBJ whole genome shotgun (WGS) entry which is preliminary data.</text>
</comment>
<feature type="transmembrane region" description="Helical" evidence="8">
    <location>
        <begin position="309"/>
        <end position="330"/>
    </location>
</feature>
<dbReference type="InterPro" id="IPR011701">
    <property type="entry name" value="MFS"/>
</dbReference>
<feature type="transmembrane region" description="Helical" evidence="8">
    <location>
        <begin position="39"/>
        <end position="60"/>
    </location>
</feature>
<feature type="transmembrane region" description="Helical" evidence="8">
    <location>
        <begin position="134"/>
        <end position="156"/>
    </location>
</feature>
<dbReference type="InterPro" id="IPR036259">
    <property type="entry name" value="MFS_trans_sf"/>
</dbReference>
<feature type="compositionally biased region" description="Basic and acidic residues" evidence="7">
    <location>
        <begin position="1"/>
        <end position="12"/>
    </location>
</feature>
<feature type="transmembrane region" description="Helical" evidence="8">
    <location>
        <begin position="168"/>
        <end position="188"/>
    </location>
</feature>
<feature type="transmembrane region" description="Helical" evidence="8">
    <location>
        <begin position="336"/>
        <end position="359"/>
    </location>
</feature>
<keyword evidence="3" id="KW-0813">Transport</keyword>
<dbReference type="EMBL" id="LUGG01000005">
    <property type="protein sequence ID" value="OBZ75018.1"/>
    <property type="molecule type" value="Genomic_DNA"/>
</dbReference>
<accession>A0A1C7MDU9</accession>
<name>A0A1C7MDU9_GRIFR</name>
<protein>
    <submittedName>
        <fullName evidence="10">Riboflavin transporter MCH5</fullName>
    </submittedName>
</protein>
<dbReference type="InterPro" id="IPR050327">
    <property type="entry name" value="Proton-linked_MCT"/>
</dbReference>
<dbReference type="OrthoDB" id="6509908at2759"/>
<feature type="transmembrane region" description="Helical" evidence="8">
    <location>
        <begin position="246"/>
        <end position="271"/>
    </location>
</feature>
<evidence type="ECO:0000256" key="8">
    <source>
        <dbReference type="SAM" id="Phobius"/>
    </source>
</evidence>
<feature type="transmembrane region" description="Helical" evidence="8">
    <location>
        <begin position="109"/>
        <end position="128"/>
    </location>
</feature>
<comment type="subcellular location">
    <subcellularLocation>
        <location evidence="1">Membrane</location>
        <topology evidence="1">Multi-pass membrane protein</topology>
    </subcellularLocation>
</comment>
<evidence type="ECO:0000256" key="4">
    <source>
        <dbReference type="ARBA" id="ARBA00022692"/>
    </source>
</evidence>
<evidence type="ECO:0000313" key="10">
    <source>
        <dbReference type="EMBL" id="OBZ75018.1"/>
    </source>
</evidence>
<evidence type="ECO:0000256" key="1">
    <source>
        <dbReference type="ARBA" id="ARBA00004141"/>
    </source>
</evidence>
<evidence type="ECO:0000259" key="9">
    <source>
        <dbReference type="PROSITE" id="PS50850"/>
    </source>
</evidence>
<keyword evidence="5 8" id="KW-1133">Transmembrane helix</keyword>
<feature type="transmembrane region" description="Helical" evidence="8">
    <location>
        <begin position="80"/>
        <end position="102"/>
    </location>
</feature>
<evidence type="ECO:0000256" key="7">
    <source>
        <dbReference type="SAM" id="MobiDB-lite"/>
    </source>
</evidence>
<feature type="transmembrane region" description="Helical" evidence="8">
    <location>
        <begin position="283"/>
        <end position="302"/>
    </location>
</feature>
<dbReference type="PANTHER" id="PTHR11360:SF224">
    <property type="entry name" value="MAJOR FACILITATOR SUPERFAMILY (MFS) PROFILE DOMAIN-CONTAINING PROTEIN-RELATED"/>
    <property type="match status" value="1"/>
</dbReference>
<dbReference type="OMA" id="IPYFYIK"/>
<dbReference type="InterPro" id="IPR020846">
    <property type="entry name" value="MFS_dom"/>
</dbReference>
<reference evidence="10 11" key="1">
    <citation type="submission" date="2016-03" db="EMBL/GenBank/DDBJ databases">
        <title>Whole genome sequencing of Grifola frondosa 9006-11.</title>
        <authorList>
            <person name="Min B."/>
            <person name="Park H."/>
            <person name="Kim J.-G."/>
            <person name="Cho H."/>
            <person name="Oh Y.-L."/>
            <person name="Kong W.-S."/>
            <person name="Choi I.-G."/>
        </authorList>
    </citation>
    <scope>NUCLEOTIDE SEQUENCE [LARGE SCALE GENOMIC DNA]</scope>
    <source>
        <strain evidence="10 11">9006-11</strain>
    </source>
</reference>
<feature type="region of interest" description="Disordered" evidence="7">
    <location>
        <begin position="1"/>
        <end position="27"/>
    </location>
</feature>
<feature type="transmembrane region" description="Helical" evidence="8">
    <location>
        <begin position="200"/>
        <end position="220"/>
    </location>
</feature>
<feature type="domain" description="Major facilitator superfamily (MFS) profile" evidence="9">
    <location>
        <begin position="245"/>
        <end position="437"/>
    </location>
</feature>
<gene>
    <name evidence="10" type="primary">MCH5_4</name>
    <name evidence="10" type="ORF">A0H81_05173</name>
</gene>
<evidence type="ECO:0000313" key="11">
    <source>
        <dbReference type="Proteomes" id="UP000092993"/>
    </source>
</evidence>
<comment type="similarity">
    <text evidence="2">Belongs to the major facilitator superfamily. Monocarboxylate porter (TC 2.A.1.13) family.</text>
</comment>
<dbReference type="PANTHER" id="PTHR11360">
    <property type="entry name" value="MONOCARBOXYLATE TRANSPORTER"/>
    <property type="match status" value="1"/>
</dbReference>
<feature type="compositionally biased region" description="Polar residues" evidence="7">
    <location>
        <begin position="13"/>
        <end position="27"/>
    </location>
</feature>
<feature type="transmembrane region" description="Helical" evidence="8">
    <location>
        <begin position="404"/>
        <end position="425"/>
    </location>
</feature>
<dbReference type="SUPFAM" id="SSF103473">
    <property type="entry name" value="MFS general substrate transporter"/>
    <property type="match status" value="1"/>
</dbReference>
<evidence type="ECO:0000256" key="2">
    <source>
        <dbReference type="ARBA" id="ARBA00006727"/>
    </source>
</evidence>
<sequence length="437" mass="46682">MDKIDAEKRVESESNSQLTPDVPTSTPAKHGIPDGGLEAWSVVLGSSLAFFATFGVVNSYGVFQDYYQKTLLSASSSSTISIVGALQLFLLYGTGPLVGSIYDAFGTNILIPLGSLITVFSLMMLSLVRENQPYQIFLAQGLLFGSGIAMIFNPGLAVVGHWFRRRRAYAIGLVAAGSSLGGVCFPIMLQRLIPKVGFGWAVRIAAFIVMGCLLVACFTIRTRLPLRGHISLGSAVDLGGFRDIRYVLASIGAFLIMYAVFIPLFYIEVYADFQGVSPNLSKYLLPIINAFGIPSRAVPGLLADRFGSINVLVPSTLISSILCLGLWLPARNANEIIAFAALYGLFSGTFVSLLPAYIATITPMEKYGARLGSIYMIVAVASLAGTPTAGGILRVSDRSHFNGLIIFTGVLLAVGGCVMALTGFIDRRMRARAASLL</sequence>
<evidence type="ECO:0000256" key="6">
    <source>
        <dbReference type="ARBA" id="ARBA00023136"/>
    </source>
</evidence>
<proteinExistence type="inferred from homology"/>
<keyword evidence="6 8" id="KW-0472">Membrane</keyword>